<reference evidence="1" key="1">
    <citation type="submission" date="2014-09" db="EMBL/GenBank/DDBJ databases">
        <authorList>
            <person name="Magalhaes I.L.F."/>
            <person name="Oliveira U."/>
            <person name="Santos F.R."/>
            <person name="Vidigal T.H.D.A."/>
            <person name="Brescovit A.D."/>
            <person name="Santos A.J."/>
        </authorList>
    </citation>
    <scope>NUCLEOTIDE SEQUENCE</scope>
    <source>
        <tissue evidence="1">Shoot tissue taken approximately 20 cm above the soil surface</tissue>
    </source>
</reference>
<protein>
    <submittedName>
        <fullName evidence="1">Uncharacterized protein</fullName>
    </submittedName>
</protein>
<accession>A0A0A8ZND1</accession>
<organism evidence="1">
    <name type="scientific">Arundo donax</name>
    <name type="common">Giant reed</name>
    <name type="synonym">Donax arundinaceus</name>
    <dbReference type="NCBI Taxonomy" id="35708"/>
    <lineage>
        <taxon>Eukaryota</taxon>
        <taxon>Viridiplantae</taxon>
        <taxon>Streptophyta</taxon>
        <taxon>Embryophyta</taxon>
        <taxon>Tracheophyta</taxon>
        <taxon>Spermatophyta</taxon>
        <taxon>Magnoliopsida</taxon>
        <taxon>Liliopsida</taxon>
        <taxon>Poales</taxon>
        <taxon>Poaceae</taxon>
        <taxon>PACMAD clade</taxon>
        <taxon>Arundinoideae</taxon>
        <taxon>Arundineae</taxon>
        <taxon>Arundo</taxon>
    </lineage>
</organism>
<evidence type="ECO:0000313" key="1">
    <source>
        <dbReference type="EMBL" id="JAD40311.1"/>
    </source>
</evidence>
<name>A0A0A8ZND1_ARUDO</name>
<sequence length="12" mass="1450">MRRDWAASAWCP</sequence>
<proteinExistence type="predicted"/>
<dbReference type="EMBL" id="GBRH01257584">
    <property type="protein sequence ID" value="JAD40311.1"/>
    <property type="molecule type" value="Transcribed_RNA"/>
</dbReference>
<reference evidence="1" key="2">
    <citation type="journal article" date="2015" name="Data Brief">
        <title>Shoot transcriptome of the giant reed, Arundo donax.</title>
        <authorList>
            <person name="Barrero R.A."/>
            <person name="Guerrero F.D."/>
            <person name="Moolhuijzen P."/>
            <person name="Goolsby J.A."/>
            <person name="Tidwell J."/>
            <person name="Bellgard S.E."/>
            <person name="Bellgard M.I."/>
        </authorList>
    </citation>
    <scope>NUCLEOTIDE SEQUENCE</scope>
    <source>
        <tissue evidence="1">Shoot tissue taken approximately 20 cm above the soil surface</tissue>
    </source>
</reference>